<dbReference type="Proteomes" id="UP000642180">
    <property type="component" value="Unassembled WGS sequence"/>
</dbReference>
<feature type="transmembrane region" description="Helical" evidence="7">
    <location>
        <begin position="481"/>
        <end position="503"/>
    </location>
</feature>
<keyword evidence="5 7" id="KW-1133">Transmembrane helix</keyword>
<dbReference type="PANTHER" id="PTHR32063:SF34">
    <property type="entry name" value="MULTIDRUG RESISTANCE PROTEIN MDTC"/>
    <property type="match status" value="1"/>
</dbReference>
<feature type="transmembrane region" description="Helical" evidence="7">
    <location>
        <begin position="335"/>
        <end position="354"/>
    </location>
</feature>
<keyword evidence="6 7" id="KW-0472">Membrane</keyword>
<keyword evidence="2" id="KW-1003">Cell membrane</keyword>
<comment type="caution">
    <text evidence="8">The sequence shown here is derived from an EMBL/GenBank/DDBJ whole genome shotgun (WGS) entry which is preliminary data.</text>
</comment>
<dbReference type="AlphaFoldDB" id="A0A8J3AL71"/>
<feature type="transmembrane region" description="Helical" evidence="7">
    <location>
        <begin position="540"/>
        <end position="560"/>
    </location>
</feature>
<protein>
    <submittedName>
        <fullName evidence="8">Acriflavine resistance protein B</fullName>
    </submittedName>
</protein>
<dbReference type="Pfam" id="PF00873">
    <property type="entry name" value="ACR_tran"/>
    <property type="match status" value="1"/>
</dbReference>
<dbReference type="Gene3D" id="3.30.70.1430">
    <property type="entry name" value="Multidrug efflux transporter AcrB pore domain"/>
    <property type="match status" value="2"/>
</dbReference>
<dbReference type="FunFam" id="3.30.70.1430:FF:000001">
    <property type="entry name" value="Efflux pump membrane transporter"/>
    <property type="match status" value="1"/>
</dbReference>
<keyword evidence="9" id="KW-1185">Reference proteome</keyword>
<dbReference type="SUPFAM" id="SSF82693">
    <property type="entry name" value="Multidrug efflux transporter AcrB pore domain, PN1, PN2, PC1 and PC2 subdomains"/>
    <property type="match status" value="3"/>
</dbReference>
<evidence type="ECO:0000313" key="8">
    <source>
        <dbReference type="EMBL" id="GGI16647.1"/>
    </source>
</evidence>
<proteinExistence type="predicted"/>
<feature type="transmembrane region" description="Helical" evidence="7">
    <location>
        <begin position="361"/>
        <end position="382"/>
    </location>
</feature>
<feature type="transmembrane region" description="Helical" evidence="7">
    <location>
        <begin position="997"/>
        <end position="1023"/>
    </location>
</feature>
<dbReference type="Gene3D" id="1.20.1640.10">
    <property type="entry name" value="Multidrug efflux transporter AcrB transmembrane domain"/>
    <property type="match status" value="2"/>
</dbReference>
<gene>
    <name evidence="8" type="ORF">GCM10008066_05010</name>
</gene>
<dbReference type="GO" id="GO:0005886">
    <property type="term" value="C:plasma membrane"/>
    <property type="evidence" value="ECO:0007669"/>
    <property type="project" value="TreeGrafter"/>
</dbReference>
<dbReference type="Gene3D" id="3.30.70.1440">
    <property type="entry name" value="Multidrug efflux transporter AcrB pore domain"/>
    <property type="match status" value="1"/>
</dbReference>
<reference evidence="9" key="1">
    <citation type="journal article" date="2019" name="Int. J. Syst. Evol. Microbiol.">
        <title>The Global Catalogue of Microorganisms (GCM) 10K type strain sequencing project: providing services to taxonomists for standard genome sequencing and annotation.</title>
        <authorList>
            <consortium name="The Broad Institute Genomics Platform"/>
            <consortium name="The Broad Institute Genome Sequencing Center for Infectious Disease"/>
            <person name="Wu L."/>
            <person name="Ma J."/>
        </authorList>
    </citation>
    <scope>NUCLEOTIDE SEQUENCE [LARGE SCALE GENOMIC DNA]</scope>
    <source>
        <strain evidence="9">CCM 2767</strain>
    </source>
</reference>
<feature type="transmembrane region" description="Helical" evidence="7">
    <location>
        <begin position="869"/>
        <end position="886"/>
    </location>
</feature>
<dbReference type="PANTHER" id="PTHR32063">
    <property type="match status" value="1"/>
</dbReference>
<evidence type="ECO:0000256" key="5">
    <source>
        <dbReference type="ARBA" id="ARBA00022989"/>
    </source>
</evidence>
<dbReference type="SUPFAM" id="SSF82866">
    <property type="entry name" value="Multidrug efflux transporter AcrB transmembrane domain"/>
    <property type="match status" value="2"/>
</dbReference>
<accession>A0A8J3AL71</accession>
<dbReference type="InterPro" id="IPR027463">
    <property type="entry name" value="AcrB_DN_DC_subdom"/>
</dbReference>
<dbReference type="EMBL" id="BMDI01000001">
    <property type="protein sequence ID" value="GGI16647.1"/>
    <property type="molecule type" value="Genomic_DNA"/>
</dbReference>
<dbReference type="PRINTS" id="PR00702">
    <property type="entry name" value="ACRIFLAVINRP"/>
</dbReference>
<feature type="transmembrane region" description="Helical" evidence="7">
    <location>
        <begin position="444"/>
        <end position="469"/>
    </location>
</feature>
<evidence type="ECO:0000313" key="9">
    <source>
        <dbReference type="Proteomes" id="UP000642180"/>
    </source>
</evidence>
<feature type="transmembrane region" description="Helical" evidence="7">
    <location>
        <begin position="12"/>
        <end position="33"/>
    </location>
</feature>
<dbReference type="InterPro" id="IPR001036">
    <property type="entry name" value="Acrflvin-R"/>
</dbReference>
<organism evidence="8 9">
    <name type="scientific">Oxalicibacterium faecigallinarum</name>
    <dbReference type="NCBI Taxonomy" id="573741"/>
    <lineage>
        <taxon>Bacteria</taxon>
        <taxon>Pseudomonadati</taxon>
        <taxon>Pseudomonadota</taxon>
        <taxon>Betaproteobacteria</taxon>
        <taxon>Burkholderiales</taxon>
        <taxon>Oxalobacteraceae</taxon>
        <taxon>Oxalicibacterium</taxon>
    </lineage>
</organism>
<keyword evidence="1" id="KW-0813">Transport</keyword>
<name>A0A8J3AL71_9BURK</name>
<evidence type="ECO:0000256" key="2">
    <source>
        <dbReference type="ARBA" id="ARBA00022475"/>
    </source>
</evidence>
<keyword evidence="4 7" id="KW-0812">Transmembrane</keyword>
<keyword evidence="3" id="KW-0997">Cell inner membrane</keyword>
<dbReference type="RefSeq" id="WP_188379702.1">
    <property type="nucleotide sequence ID" value="NZ_BMDI01000001.1"/>
</dbReference>
<dbReference type="SUPFAM" id="SSF82714">
    <property type="entry name" value="Multidrug efflux transporter AcrB TolC docking domain, DN and DC subdomains"/>
    <property type="match status" value="2"/>
</dbReference>
<evidence type="ECO:0000256" key="1">
    <source>
        <dbReference type="ARBA" id="ARBA00022448"/>
    </source>
</evidence>
<dbReference type="Gene3D" id="3.30.70.1320">
    <property type="entry name" value="Multidrug efflux transporter AcrB pore domain like"/>
    <property type="match status" value="1"/>
</dbReference>
<evidence type="ECO:0000256" key="7">
    <source>
        <dbReference type="SAM" id="Phobius"/>
    </source>
</evidence>
<sequence length="1042" mass="112688">MNAIARLFIRRPIASIMLAIAIVLAGMLAWRLLPVAPLPAVDFPVIQVTANLPGASPESMAATVAGPLERALGSIAGIMRLQSSSNQGATRVTIEFELDRNIDEAAREVQAAINAVRGQLPSGMRDNPSYIKVNPSQAPIMALALSSERLPSSALYDSASTVLAQKIAQVIGVGEVRVDGASLPAVRVQIDPGALAHRGLALEDVRAAIAQANAWRPLGTVEQDDRRWQIALSSSMHSASDFAKLVVYRHNDAVVRLSDVAEVSDSVENRYASGYHNDRAAVIMLINRRADANIVETIDAIQAQMPQLQALVPAEARLSVVMDRSPGIRATLHEAQLTLMLSCLLVMLVVWAFLGSLRTALIPAIALPVSLIGTFGVMWWQGFSLNNLSLMALIVAAGLVVDDAIVVLENVQRHIEQERERGKSAQGGGRRAVFRAALRGAGEVGFTLLAMNLALVVVFLSILFMGGVIERLFREFSVTLAAAMLISLAVSVTLTPALCAHALPAQPPRPGRLSRLALDMFHDLQAAYARTLDWALRWRIFTLLIFLASIGLNVWLYVAIPKGLLPQQDTGQLSGFVRGDDGFSYQIMQPKIEEYRKLLVSDPAIADVTGTSGGSGGLTNSWFRIRLKPLAERGESASDVVTRLRSKAPQIPGGVLILYVDQDIRLTNRGGDGEYIFVMRSDSLEDLRKWTRPVGKALEALPELVNVNIPGGEDAQRVTLNIDREAARRLGVRMEAISAALNNSFSQRQVATLYDELNQYRVVMELDPRFGAEPTALEQLQVFAANGSRVPLSAIAKWSFGLATDRVFHDSQFAASGIEYGVAPGFSLQEAQAAIERAMAAITLPSNIYTGQAAEDDNSLQATLKRQPWLILGVLVTVYLVLGILYESTLHPLTILSTLPSAGLGALLALKLTDTEFSLIALLGLFLLIGVVMKNAILMIDFALSAERERGLSPFDAIREAAQRRLRPILMTNLAALLGAVPLVLGMGEGSEMRRPLGIAIIGGLAVSQLLTLYTTPAVYLLLERVRQRVLRKHTDSSVVSS</sequence>
<evidence type="ECO:0000256" key="4">
    <source>
        <dbReference type="ARBA" id="ARBA00022692"/>
    </source>
</evidence>
<dbReference type="Gene3D" id="3.30.2090.10">
    <property type="entry name" value="Multidrug efflux transporter AcrB TolC docking domain, DN and DC subdomains"/>
    <property type="match status" value="2"/>
</dbReference>
<dbReference type="GO" id="GO:0042910">
    <property type="term" value="F:xenobiotic transmembrane transporter activity"/>
    <property type="evidence" value="ECO:0007669"/>
    <property type="project" value="TreeGrafter"/>
</dbReference>
<feature type="transmembrane region" description="Helical" evidence="7">
    <location>
        <begin position="919"/>
        <end position="944"/>
    </location>
</feature>
<feature type="transmembrane region" description="Helical" evidence="7">
    <location>
        <begin position="965"/>
        <end position="985"/>
    </location>
</feature>
<evidence type="ECO:0000256" key="3">
    <source>
        <dbReference type="ARBA" id="ARBA00022519"/>
    </source>
</evidence>
<evidence type="ECO:0000256" key="6">
    <source>
        <dbReference type="ARBA" id="ARBA00023136"/>
    </source>
</evidence>